<keyword evidence="2" id="KW-0238">DNA-binding</keyword>
<accession>A0A974NEX3</accession>
<evidence type="ECO:0000256" key="1">
    <source>
        <dbReference type="ARBA" id="ARBA00023015"/>
    </source>
</evidence>
<dbReference type="Gene3D" id="2.10.109.10">
    <property type="entry name" value="Umud Fragment, subunit A"/>
    <property type="match status" value="1"/>
</dbReference>
<dbReference type="SUPFAM" id="SSF51306">
    <property type="entry name" value="LexA/Signal peptidase"/>
    <property type="match status" value="1"/>
</dbReference>
<sequence>MYLQIDQANNGLIPIDPSLKLVLLHGIDDFMSNTFYNGDLLLIDTRINTLDCDSIYEIKLQGQHLIRRIQRMPSNQLLLIPDNKHYQLITLNQASLLNFEVIGRVIQSWKAQRH</sequence>
<gene>
    <name evidence="5" type="ORF">JHT90_14020</name>
</gene>
<evidence type="ECO:0000313" key="6">
    <source>
        <dbReference type="Proteomes" id="UP000595278"/>
    </source>
</evidence>
<keyword evidence="6" id="KW-1185">Reference proteome</keyword>
<evidence type="ECO:0000313" key="5">
    <source>
        <dbReference type="EMBL" id="QQP85470.1"/>
    </source>
</evidence>
<name>A0A974NEX3_9GAMM</name>
<evidence type="ECO:0000259" key="4">
    <source>
        <dbReference type="Pfam" id="PF00717"/>
    </source>
</evidence>
<organism evidence="5 6">
    <name type="scientific">Entomomonas asaccharolytica</name>
    <dbReference type="NCBI Taxonomy" id="2785331"/>
    <lineage>
        <taxon>Bacteria</taxon>
        <taxon>Pseudomonadati</taxon>
        <taxon>Pseudomonadota</taxon>
        <taxon>Gammaproteobacteria</taxon>
        <taxon>Pseudomonadales</taxon>
        <taxon>Pseudomonadaceae</taxon>
        <taxon>Entomomonas</taxon>
    </lineage>
</organism>
<dbReference type="AlphaFoldDB" id="A0A974NEX3"/>
<dbReference type="GO" id="GO:0003677">
    <property type="term" value="F:DNA binding"/>
    <property type="evidence" value="ECO:0007669"/>
    <property type="project" value="UniProtKB-KW"/>
</dbReference>
<proteinExistence type="predicted"/>
<dbReference type="RefSeq" id="WP_201092109.1">
    <property type="nucleotide sequence ID" value="NZ_CP067393.1"/>
</dbReference>
<dbReference type="Pfam" id="PF00717">
    <property type="entry name" value="Peptidase_S24"/>
    <property type="match status" value="1"/>
</dbReference>
<protein>
    <submittedName>
        <fullName evidence="5">S24 family peptidase</fullName>
    </submittedName>
</protein>
<dbReference type="InterPro" id="IPR015927">
    <property type="entry name" value="Peptidase_S24_S26A/B/C"/>
</dbReference>
<dbReference type="CDD" id="cd06529">
    <property type="entry name" value="S24_LexA-like"/>
    <property type="match status" value="1"/>
</dbReference>
<keyword evidence="1" id="KW-0805">Transcription regulation</keyword>
<evidence type="ECO:0000256" key="3">
    <source>
        <dbReference type="ARBA" id="ARBA00023163"/>
    </source>
</evidence>
<dbReference type="PANTHER" id="PTHR40661">
    <property type="match status" value="1"/>
</dbReference>
<dbReference type="Proteomes" id="UP000595278">
    <property type="component" value="Chromosome"/>
</dbReference>
<dbReference type="InterPro" id="IPR039418">
    <property type="entry name" value="LexA-like"/>
</dbReference>
<keyword evidence="3" id="KW-0804">Transcription</keyword>
<dbReference type="InterPro" id="IPR036286">
    <property type="entry name" value="LexA/Signal_pep-like_sf"/>
</dbReference>
<feature type="domain" description="Peptidase S24/S26A/S26B/S26C" evidence="4">
    <location>
        <begin position="20"/>
        <end position="106"/>
    </location>
</feature>
<dbReference type="PANTHER" id="PTHR40661:SF3">
    <property type="entry name" value="FELS-1 PROPHAGE TRANSCRIPTIONAL REGULATOR"/>
    <property type="match status" value="1"/>
</dbReference>
<evidence type="ECO:0000256" key="2">
    <source>
        <dbReference type="ARBA" id="ARBA00023125"/>
    </source>
</evidence>
<dbReference type="KEGG" id="eaz:JHT90_14020"/>
<dbReference type="EMBL" id="CP067393">
    <property type="protein sequence ID" value="QQP85470.1"/>
    <property type="molecule type" value="Genomic_DNA"/>
</dbReference>
<reference evidence="5 6" key="1">
    <citation type="submission" date="2021-01" db="EMBL/GenBank/DDBJ databases">
        <title>Entomomonas sp. F2A isolated from a house cricket (Acheta domesticus).</title>
        <authorList>
            <person name="Spergser J."/>
            <person name="Busse H.-J."/>
        </authorList>
    </citation>
    <scope>NUCLEOTIDE SEQUENCE [LARGE SCALE GENOMIC DNA]</scope>
    <source>
        <strain evidence="5 6">F2A</strain>
    </source>
</reference>